<sequence>MSDCKKCGTIPGTILLRQKDLYCTNCFLANVNHKFRACIGKNRILSHKKQIENVLICLSGGPGSAVMSDLVCNAVTLNNHKKLGLTPIFFHIISSSDDMNVARSIITACNKKKHDIYLCHISEYLLAKKNKPIMNDIPIINKEADTKFRNLLNDMSSSTKNDYLIKIKRELFIWYAKELLCNIIFTAETSSTLAVNLISNLSLGRGSQVQHDIGFCDSRNDIKILRPLKEITFEELQHYININKLELLKEKAVHGNSLQSVIKLFVHDLQDNYQSTISTICKTAEKIGIQDDNNHTNKCSMCESCLSDTEYNLSALEATNYSRTVSIDQEKAKCLNNPIDQHSMFPHVKKYLCYTCSKNYLEIDPATLPVHFKHLT</sequence>
<proteinExistence type="inferred from homology"/>
<comment type="pathway">
    <text evidence="3">tRNA modification; 5-methoxycarbonylmethyl-2-thiouridine-tRNA biosynthesis.</text>
</comment>
<dbReference type="Proteomes" id="UP001153714">
    <property type="component" value="Chromosome 9"/>
</dbReference>
<organism evidence="4 5">
    <name type="scientific">Diatraea saccharalis</name>
    <name type="common">sugarcane borer</name>
    <dbReference type="NCBI Taxonomy" id="40085"/>
    <lineage>
        <taxon>Eukaryota</taxon>
        <taxon>Metazoa</taxon>
        <taxon>Ecdysozoa</taxon>
        <taxon>Arthropoda</taxon>
        <taxon>Hexapoda</taxon>
        <taxon>Insecta</taxon>
        <taxon>Pterygota</taxon>
        <taxon>Neoptera</taxon>
        <taxon>Endopterygota</taxon>
        <taxon>Lepidoptera</taxon>
        <taxon>Glossata</taxon>
        <taxon>Ditrysia</taxon>
        <taxon>Pyraloidea</taxon>
        <taxon>Crambidae</taxon>
        <taxon>Crambinae</taxon>
        <taxon>Diatraea</taxon>
    </lineage>
</organism>
<dbReference type="GO" id="GO:0000049">
    <property type="term" value="F:tRNA binding"/>
    <property type="evidence" value="ECO:0007669"/>
    <property type="project" value="InterPro"/>
</dbReference>
<evidence type="ECO:0000256" key="2">
    <source>
        <dbReference type="ARBA" id="ARBA00022694"/>
    </source>
</evidence>
<evidence type="ECO:0000256" key="3">
    <source>
        <dbReference type="HAMAP-Rule" id="MF_03054"/>
    </source>
</evidence>
<dbReference type="InterPro" id="IPR014729">
    <property type="entry name" value="Rossmann-like_a/b/a_fold"/>
</dbReference>
<dbReference type="GO" id="GO:0002143">
    <property type="term" value="P:tRNA wobble position uridine thiolation"/>
    <property type="evidence" value="ECO:0007669"/>
    <property type="project" value="TreeGrafter"/>
</dbReference>
<reference evidence="4" key="2">
    <citation type="submission" date="2022-10" db="EMBL/GenBank/DDBJ databases">
        <authorList>
            <consortium name="ENA_rothamsted_submissions"/>
            <consortium name="culmorum"/>
            <person name="King R."/>
        </authorList>
    </citation>
    <scope>NUCLEOTIDE SEQUENCE</scope>
</reference>
<comment type="similarity">
    <text evidence="3">Belongs to the CTU2/NCS2 family.</text>
</comment>
<keyword evidence="5" id="KW-1185">Reference proteome</keyword>
<evidence type="ECO:0000313" key="4">
    <source>
        <dbReference type="EMBL" id="CAG9796620.1"/>
    </source>
</evidence>
<dbReference type="SUPFAM" id="SSF52402">
    <property type="entry name" value="Adenine nucleotide alpha hydrolases-like"/>
    <property type="match status" value="1"/>
</dbReference>
<comment type="function">
    <text evidence="3">Plays a central role in 2-thiolation of mcm(5)S(2)U at tRNA wobble positions of tRNA(Lys), tRNA(Glu) and tRNA(Gln). May act by forming a heterodimer with NCS6/CTU1 that ligates sulfur from thiocarboxylated URM1 onto the uridine of tRNAs at wobble position.</text>
</comment>
<comment type="subcellular location">
    <subcellularLocation>
        <location evidence="3">Cytoplasm</location>
    </subcellularLocation>
</comment>
<dbReference type="Gene3D" id="3.40.50.620">
    <property type="entry name" value="HUPs"/>
    <property type="match status" value="1"/>
</dbReference>
<dbReference type="GO" id="GO:0005829">
    <property type="term" value="C:cytosol"/>
    <property type="evidence" value="ECO:0007669"/>
    <property type="project" value="TreeGrafter"/>
</dbReference>
<dbReference type="GO" id="GO:0032447">
    <property type="term" value="P:protein urmylation"/>
    <property type="evidence" value="ECO:0007669"/>
    <property type="project" value="UniProtKB-UniRule"/>
</dbReference>
<dbReference type="PANTHER" id="PTHR20882">
    <property type="entry name" value="CYTOPLASMIC TRNA 2-THIOLATION PROTEIN 2"/>
    <property type="match status" value="1"/>
</dbReference>
<dbReference type="HAMAP" id="MF_03054">
    <property type="entry name" value="CTU2"/>
    <property type="match status" value="1"/>
</dbReference>
<dbReference type="InterPro" id="IPR019407">
    <property type="entry name" value="CTU2"/>
</dbReference>
<accession>A0A9N9RF53</accession>
<keyword evidence="1 3" id="KW-0963">Cytoplasm</keyword>
<name>A0A9N9RF53_9NEOP</name>
<dbReference type="GO" id="GO:0016783">
    <property type="term" value="F:sulfurtransferase activity"/>
    <property type="evidence" value="ECO:0007669"/>
    <property type="project" value="TreeGrafter"/>
</dbReference>
<evidence type="ECO:0000313" key="5">
    <source>
        <dbReference type="Proteomes" id="UP001153714"/>
    </source>
</evidence>
<dbReference type="PANTHER" id="PTHR20882:SF14">
    <property type="entry name" value="CYTOPLASMIC TRNA 2-THIOLATION PROTEIN 2"/>
    <property type="match status" value="1"/>
</dbReference>
<dbReference type="AlphaFoldDB" id="A0A9N9RF53"/>
<gene>
    <name evidence="4" type="ORF">DIATSA_LOCUS13793</name>
</gene>
<keyword evidence="2 3" id="KW-0819">tRNA processing</keyword>
<dbReference type="EMBL" id="OU893340">
    <property type="protein sequence ID" value="CAG9796620.1"/>
    <property type="molecule type" value="Genomic_DNA"/>
</dbReference>
<dbReference type="Pfam" id="PF10288">
    <property type="entry name" value="CTU2"/>
    <property type="match status" value="1"/>
</dbReference>
<protein>
    <recommendedName>
        <fullName evidence="3">Cytoplasmic tRNA 2-thiolation protein 2</fullName>
    </recommendedName>
</protein>
<dbReference type="OrthoDB" id="25129at2759"/>
<reference evidence="4" key="1">
    <citation type="submission" date="2021-12" db="EMBL/GenBank/DDBJ databases">
        <authorList>
            <person name="King R."/>
        </authorList>
    </citation>
    <scope>NUCLEOTIDE SEQUENCE</scope>
</reference>
<dbReference type="GO" id="GO:0016779">
    <property type="term" value="F:nucleotidyltransferase activity"/>
    <property type="evidence" value="ECO:0007669"/>
    <property type="project" value="UniProtKB-UniRule"/>
</dbReference>
<evidence type="ECO:0000256" key="1">
    <source>
        <dbReference type="ARBA" id="ARBA00022490"/>
    </source>
</evidence>